<protein>
    <submittedName>
        <fullName evidence="10">Mannan endo-1,4-beta-mannosidase</fullName>
    </submittedName>
</protein>
<feature type="domain" description="GH26" evidence="9">
    <location>
        <begin position="33"/>
        <end position="371"/>
    </location>
</feature>
<evidence type="ECO:0000256" key="7">
    <source>
        <dbReference type="PROSITE-ProRule" id="PRU01100"/>
    </source>
</evidence>
<comment type="caution">
    <text evidence="10">The sequence shown here is derived from an EMBL/GenBank/DDBJ whole genome shotgun (WGS) entry which is preliminary data.</text>
</comment>
<dbReference type="GO" id="GO:0006080">
    <property type="term" value="P:substituted mannan metabolic process"/>
    <property type="evidence" value="ECO:0007669"/>
    <property type="project" value="InterPro"/>
</dbReference>
<feature type="site" description="Plays an important role in maintaining the position of the catalytic nucleophile" evidence="6">
    <location>
        <position position="188"/>
    </location>
</feature>
<feature type="signal peptide" evidence="8">
    <location>
        <begin position="1"/>
        <end position="20"/>
    </location>
</feature>
<keyword evidence="11" id="KW-1185">Reference proteome</keyword>
<dbReference type="PANTHER" id="PTHR40079:SF4">
    <property type="entry name" value="GH26 DOMAIN-CONTAINING PROTEIN-RELATED"/>
    <property type="match status" value="1"/>
</dbReference>
<accession>A0A917MZ03</accession>
<dbReference type="InterPro" id="IPR016714">
    <property type="entry name" value="MANB/E"/>
</dbReference>
<gene>
    <name evidence="10" type="ORF">GCM10011379_52860</name>
</gene>
<dbReference type="Gene3D" id="3.20.20.80">
    <property type="entry name" value="Glycosidases"/>
    <property type="match status" value="1"/>
</dbReference>
<dbReference type="GO" id="GO:0016985">
    <property type="term" value="F:mannan endo-1,4-beta-mannosidase activity"/>
    <property type="evidence" value="ECO:0007669"/>
    <property type="project" value="InterPro"/>
</dbReference>
<evidence type="ECO:0000313" key="11">
    <source>
        <dbReference type="Proteomes" id="UP000627292"/>
    </source>
</evidence>
<dbReference type="InterPro" id="IPR017853">
    <property type="entry name" value="GH"/>
</dbReference>
<dbReference type="SUPFAM" id="SSF51445">
    <property type="entry name" value="(Trans)glycosidases"/>
    <property type="match status" value="1"/>
</dbReference>
<evidence type="ECO:0000259" key="9">
    <source>
        <dbReference type="PROSITE" id="PS51764"/>
    </source>
</evidence>
<sequence length="384" mass="43894">MKQLLSTALLAACISVTASAQNGLLPADTHATPEMVHLYQNMKRMAATGYFFGHQDALAYGVHWKYNKDSCDVKNVTGDHPAVYGWDLAGIESDQAKDLDGVPFKEQRKYIKQVYERGGINTFSWHMPSPLGGGKNAWDTTHNTVATILPGGENHELYKGWLDKAAAYISTLKGSKGEPIPLLFRPFHELTGNWFWWCRNTCSDIEFVTLWRFTIYYLRQVKNLHNLLIVYNTSGGFETADHFLARYPGDDMADALSFDTYQYDDPAKSDAFEKNCERDLAVIEKIANEKGKLFAIAETGYEQIPYARWWTDKLLKAIGDHKISYVLLWRNAGWNEYMKPPRMHYYVPYVGDVSAEDFKHFYALPQTFFQQEATDAKLYQPPVL</sequence>
<feature type="binding site" evidence="5">
    <location>
        <position position="261"/>
    </location>
    <ligand>
        <name>substrate</name>
    </ligand>
</feature>
<evidence type="ECO:0000256" key="4">
    <source>
        <dbReference type="PIRSR" id="PIRSR018168-1"/>
    </source>
</evidence>
<evidence type="ECO:0000256" key="2">
    <source>
        <dbReference type="ARBA" id="ARBA00022801"/>
    </source>
</evidence>
<proteinExistence type="inferred from homology"/>
<dbReference type="InterPro" id="IPR000805">
    <property type="entry name" value="Glyco_hydro_26"/>
</dbReference>
<comment type="similarity">
    <text evidence="1 7">Belongs to the glycosyl hydrolase 26 family.</text>
</comment>
<dbReference type="Pfam" id="PF02156">
    <property type="entry name" value="Glyco_hydro_26"/>
    <property type="match status" value="1"/>
</dbReference>
<evidence type="ECO:0000256" key="1">
    <source>
        <dbReference type="ARBA" id="ARBA00007754"/>
    </source>
</evidence>
<keyword evidence="3 7" id="KW-0326">Glycosidase</keyword>
<dbReference type="PROSITE" id="PS51764">
    <property type="entry name" value="GH26"/>
    <property type="match status" value="1"/>
</dbReference>
<keyword evidence="2 7" id="KW-0378">Hydrolase</keyword>
<name>A0A917MZ03_9BACT</name>
<dbReference type="PANTHER" id="PTHR40079">
    <property type="entry name" value="MANNAN ENDO-1,4-BETA-MANNOSIDASE E-RELATED"/>
    <property type="match status" value="1"/>
</dbReference>
<dbReference type="PRINTS" id="PR00739">
    <property type="entry name" value="GLHYDRLASE26"/>
</dbReference>
<feature type="binding site" evidence="5">
    <location>
        <position position="194"/>
    </location>
    <ligand>
        <name>substrate</name>
    </ligand>
</feature>
<dbReference type="InterPro" id="IPR022790">
    <property type="entry name" value="GH26_dom"/>
</dbReference>
<reference evidence="10" key="2">
    <citation type="submission" date="2020-09" db="EMBL/GenBank/DDBJ databases">
        <authorList>
            <person name="Sun Q."/>
            <person name="Zhou Y."/>
        </authorList>
    </citation>
    <scope>NUCLEOTIDE SEQUENCE</scope>
    <source>
        <strain evidence="10">CGMCC 1.15290</strain>
    </source>
</reference>
<dbReference type="EMBL" id="BMIB01000006">
    <property type="protein sequence ID" value="GGH81060.1"/>
    <property type="molecule type" value="Genomic_DNA"/>
</dbReference>
<feature type="active site" description="Nucleophile" evidence="4 7">
    <location>
        <position position="298"/>
    </location>
</feature>
<reference evidence="10" key="1">
    <citation type="journal article" date="2014" name="Int. J. Syst. Evol. Microbiol.">
        <title>Complete genome sequence of Corynebacterium casei LMG S-19264T (=DSM 44701T), isolated from a smear-ripened cheese.</title>
        <authorList>
            <consortium name="US DOE Joint Genome Institute (JGI-PGF)"/>
            <person name="Walter F."/>
            <person name="Albersmeier A."/>
            <person name="Kalinowski J."/>
            <person name="Ruckert C."/>
        </authorList>
    </citation>
    <scope>NUCLEOTIDE SEQUENCE</scope>
    <source>
        <strain evidence="10">CGMCC 1.15290</strain>
    </source>
</reference>
<dbReference type="Proteomes" id="UP000627292">
    <property type="component" value="Unassembled WGS sequence"/>
</dbReference>
<evidence type="ECO:0000256" key="5">
    <source>
        <dbReference type="PIRSR" id="PIRSR018168-2"/>
    </source>
</evidence>
<feature type="binding site" evidence="5">
    <location>
        <position position="126"/>
    </location>
    <ligand>
        <name>substrate</name>
    </ligand>
</feature>
<evidence type="ECO:0000256" key="6">
    <source>
        <dbReference type="PIRSR" id="PIRSR018168-3"/>
    </source>
</evidence>
<dbReference type="AlphaFoldDB" id="A0A917MZ03"/>
<feature type="chain" id="PRO_5036880228" evidence="8">
    <location>
        <begin position="21"/>
        <end position="384"/>
    </location>
</feature>
<keyword evidence="8" id="KW-0732">Signal</keyword>
<dbReference type="PIRSF" id="PIRSF018168">
    <property type="entry name" value="Mannan-1_4-beta-mannosidase"/>
    <property type="match status" value="1"/>
</dbReference>
<evidence type="ECO:0000313" key="10">
    <source>
        <dbReference type="EMBL" id="GGH81060.1"/>
    </source>
</evidence>
<evidence type="ECO:0000256" key="3">
    <source>
        <dbReference type="ARBA" id="ARBA00023295"/>
    </source>
</evidence>
<organism evidence="10 11">
    <name type="scientific">Filimonas zeae</name>
    <dbReference type="NCBI Taxonomy" id="1737353"/>
    <lineage>
        <taxon>Bacteria</taxon>
        <taxon>Pseudomonadati</taxon>
        <taxon>Bacteroidota</taxon>
        <taxon>Chitinophagia</taxon>
        <taxon>Chitinophagales</taxon>
        <taxon>Chitinophagaceae</taxon>
        <taxon>Filimonas</taxon>
    </lineage>
</organism>
<dbReference type="RefSeq" id="WP_188958279.1">
    <property type="nucleotide sequence ID" value="NZ_BMIB01000006.1"/>
</dbReference>
<feature type="active site" description="Proton donor" evidence="4 7">
    <location>
        <position position="189"/>
    </location>
</feature>
<evidence type="ECO:0000256" key="8">
    <source>
        <dbReference type="SAM" id="SignalP"/>
    </source>
</evidence>